<proteinExistence type="predicted"/>
<dbReference type="EMBL" id="JBHULN010000001">
    <property type="protein sequence ID" value="MFD2569070.1"/>
    <property type="molecule type" value="Genomic_DNA"/>
</dbReference>
<keyword evidence="2" id="KW-0472">Membrane</keyword>
<keyword evidence="3" id="KW-0732">Signal</keyword>
<dbReference type="Pfam" id="PF07494">
    <property type="entry name" value="Reg_prop"/>
    <property type="match status" value="3"/>
</dbReference>
<dbReference type="InterPro" id="IPR011123">
    <property type="entry name" value="Y_Y_Y"/>
</dbReference>
<comment type="caution">
    <text evidence="5">The sequence shown here is derived from an EMBL/GenBank/DDBJ whole genome shotgun (WGS) entry which is preliminary data.</text>
</comment>
<dbReference type="InterPro" id="IPR003594">
    <property type="entry name" value="HATPase_dom"/>
</dbReference>
<dbReference type="PANTHER" id="PTHR43547:SF2">
    <property type="entry name" value="HYBRID SIGNAL TRANSDUCTION HISTIDINE KINASE C"/>
    <property type="match status" value="1"/>
</dbReference>
<evidence type="ECO:0000313" key="6">
    <source>
        <dbReference type="Proteomes" id="UP001597469"/>
    </source>
</evidence>
<feature type="transmembrane region" description="Helical" evidence="2">
    <location>
        <begin position="786"/>
        <end position="806"/>
    </location>
</feature>
<dbReference type="Pfam" id="PF07495">
    <property type="entry name" value="Y_Y_Y"/>
    <property type="match status" value="1"/>
</dbReference>
<accession>A0ABW5LWB7</accession>
<evidence type="ECO:0000259" key="4">
    <source>
        <dbReference type="PROSITE" id="PS50109"/>
    </source>
</evidence>
<keyword evidence="2" id="KW-0812">Transmembrane</keyword>
<reference evidence="6" key="1">
    <citation type="journal article" date="2019" name="Int. J. Syst. Evol. Microbiol.">
        <title>The Global Catalogue of Microorganisms (GCM) 10K type strain sequencing project: providing services to taxonomists for standard genome sequencing and annotation.</title>
        <authorList>
            <consortium name="The Broad Institute Genomics Platform"/>
            <consortium name="The Broad Institute Genome Sequencing Center for Infectious Disease"/>
            <person name="Wu L."/>
            <person name="Ma J."/>
        </authorList>
    </citation>
    <scope>NUCLEOTIDE SEQUENCE [LARGE SCALE GENOMIC DNA]</scope>
    <source>
        <strain evidence="6">KCTC 42805</strain>
    </source>
</reference>
<dbReference type="Gene3D" id="2.60.40.10">
    <property type="entry name" value="Immunoglobulins"/>
    <property type="match status" value="1"/>
</dbReference>
<sequence>MARCTIIVLLVAAYSAAAETSTSDRTTPYFFEHYTQTNGLSQGSGYATTSFDGFRWFATQDGLNRFDGYNFTVFRAGGGRSVNANFIQALLTDKSGRFWVGTTRGLNLYTAKRGGAMCFDKFSTVFSVNHLVDTASIEKLLEDKKGGVWIMTDEQGLYRFNPQTRQVKTYLQGRNALAGFTLAPDGTVWVATDREIYYFDPVQDRLQPIGVEARYKLPARTILRALVFDTAGRLWIGTYGTGVFVIENPRQPLAIRHYTEGNTNQHLSSNDVVCFLRDKAGRIWIGTRTGGISIYDPIQGSFSQIRHTDNNPRSLGENYVLSFYEDEQSNVWIGLSGGGIDKYDPRKYSFHQLKHDTDRPLTSLADNMVFSILEHNNDLYIGTQTGGMNQYSFKTNQVKTFLPDLKNPNSILHGQVYDLSADAGGRIWLATGKGLCSFTPVNESFVAYPYDKASDLMYLYTVQVLRNQTEVWTGGHQGLARFDVLARRWKSWTDVPALAAISNYVIRLIHEDSQGHIWLGTFGHGLIRYDPVTKKSIALGERQGLLCANIFGFLEDNELLWVGTDCGLFGLDKASLTVRQHVSTQGKKATFRLPNDVIYGILKDDKGLLWLSSNKGLTCFSPEKGVIKNYDINDGLQSNEFNTNCAYKRADGTLFFGGVNGINFFRPNELKHNAFVPPVRITNVTVLDSTYAPNQDKLLLRHDQNFITFEFTALNFSNTEKNQYQYRLEGIDKDWVDAQYRHTVNYTKLPSGEYMFRVKGSNDDGVWNEQGASILIVIKPPFWGTWWFRLLLIVLLIGGLYGIYWYRIRMLKLRQVQELAVSIRTQELERQRLAKELHDGVGANLAVLKMYLNALGTPTLSIEELKTRSAAILKASLDDIRSIIHDIHPRSLAESGLVLTIADLVELMNESKHLNVMFDTQNVPAKLPESIEINLFRVIQELLQNALKHANASTIWLYLRCNTNTLSLTYRDNGRGLDMVLVDRLSGNGRVNMRQRIALLKGTCHIDSVKDQGTTVDIVVPLAG</sequence>
<dbReference type="Gene3D" id="1.20.5.1930">
    <property type="match status" value="1"/>
</dbReference>
<keyword evidence="6" id="KW-1185">Reference proteome</keyword>
<feature type="signal peptide" evidence="3">
    <location>
        <begin position="1"/>
        <end position="17"/>
    </location>
</feature>
<feature type="domain" description="Histidine kinase" evidence="4">
    <location>
        <begin position="832"/>
        <end position="1024"/>
    </location>
</feature>
<keyword evidence="2" id="KW-1133">Transmembrane helix</keyword>
<dbReference type="RefSeq" id="WP_381517500.1">
    <property type="nucleotide sequence ID" value="NZ_JBHULN010000001.1"/>
</dbReference>
<dbReference type="SMART" id="SM00387">
    <property type="entry name" value="HATPase_c"/>
    <property type="match status" value="1"/>
</dbReference>
<dbReference type="Pfam" id="PF02518">
    <property type="entry name" value="HATPase_c"/>
    <property type="match status" value="1"/>
</dbReference>
<organism evidence="5 6">
    <name type="scientific">Spirosoma soli</name>
    <dbReference type="NCBI Taxonomy" id="1770529"/>
    <lineage>
        <taxon>Bacteria</taxon>
        <taxon>Pseudomonadati</taxon>
        <taxon>Bacteroidota</taxon>
        <taxon>Cytophagia</taxon>
        <taxon>Cytophagales</taxon>
        <taxon>Cytophagaceae</taxon>
        <taxon>Spirosoma</taxon>
    </lineage>
</organism>
<evidence type="ECO:0000313" key="5">
    <source>
        <dbReference type="EMBL" id="MFD2569070.1"/>
    </source>
</evidence>
<evidence type="ECO:0000256" key="2">
    <source>
        <dbReference type="SAM" id="Phobius"/>
    </source>
</evidence>
<dbReference type="CDD" id="cd16917">
    <property type="entry name" value="HATPase_UhpB-NarQ-NarX-like"/>
    <property type="match status" value="1"/>
</dbReference>
<dbReference type="InterPro" id="IPR011110">
    <property type="entry name" value="Reg_prop"/>
</dbReference>
<dbReference type="InterPro" id="IPR015943">
    <property type="entry name" value="WD40/YVTN_repeat-like_dom_sf"/>
</dbReference>
<name>A0ABW5LWB7_9BACT</name>
<dbReference type="PANTHER" id="PTHR43547">
    <property type="entry name" value="TWO-COMPONENT HISTIDINE KINASE"/>
    <property type="match status" value="1"/>
</dbReference>
<dbReference type="Gene3D" id="2.130.10.10">
    <property type="entry name" value="YVTN repeat-like/Quinoprotein amine dehydrogenase"/>
    <property type="match status" value="4"/>
</dbReference>
<evidence type="ECO:0000256" key="3">
    <source>
        <dbReference type="SAM" id="SignalP"/>
    </source>
</evidence>
<protein>
    <submittedName>
        <fullName evidence="5">Two-component regulator propeller domain-containing protein</fullName>
    </submittedName>
</protein>
<dbReference type="InterPro" id="IPR013783">
    <property type="entry name" value="Ig-like_fold"/>
</dbReference>
<dbReference type="SUPFAM" id="SSF55874">
    <property type="entry name" value="ATPase domain of HSP90 chaperone/DNA topoisomerase II/histidine kinase"/>
    <property type="match status" value="1"/>
</dbReference>
<dbReference type="InterPro" id="IPR005467">
    <property type="entry name" value="His_kinase_dom"/>
</dbReference>
<feature type="chain" id="PRO_5046440871" evidence="3">
    <location>
        <begin position="18"/>
        <end position="1024"/>
    </location>
</feature>
<dbReference type="Proteomes" id="UP001597469">
    <property type="component" value="Unassembled WGS sequence"/>
</dbReference>
<dbReference type="SUPFAM" id="SSF63829">
    <property type="entry name" value="Calcium-dependent phosphotriesterase"/>
    <property type="match status" value="2"/>
</dbReference>
<evidence type="ECO:0000256" key="1">
    <source>
        <dbReference type="ARBA" id="ARBA00022553"/>
    </source>
</evidence>
<dbReference type="InterPro" id="IPR011712">
    <property type="entry name" value="Sig_transdc_His_kin_sub3_dim/P"/>
</dbReference>
<dbReference type="InterPro" id="IPR036890">
    <property type="entry name" value="HATPase_C_sf"/>
</dbReference>
<dbReference type="PROSITE" id="PS50109">
    <property type="entry name" value="HIS_KIN"/>
    <property type="match status" value="1"/>
</dbReference>
<dbReference type="Pfam" id="PF07730">
    <property type="entry name" value="HisKA_3"/>
    <property type="match status" value="1"/>
</dbReference>
<keyword evidence="1" id="KW-0597">Phosphoprotein</keyword>
<gene>
    <name evidence="5" type="ORF">ACFSUS_00400</name>
</gene>
<dbReference type="Gene3D" id="3.30.565.10">
    <property type="entry name" value="Histidine kinase-like ATPase, C-terminal domain"/>
    <property type="match status" value="1"/>
</dbReference>